<protein>
    <submittedName>
        <fullName evidence="2">Uncharacterized protein</fullName>
    </submittedName>
</protein>
<keyword evidence="3" id="KW-1185">Reference proteome</keyword>
<feature type="compositionally biased region" description="Acidic residues" evidence="1">
    <location>
        <begin position="133"/>
        <end position="153"/>
    </location>
</feature>
<name>A0A7T8EP91_9CAUD</name>
<evidence type="ECO:0000313" key="2">
    <source>
        <dbReference type="EMBL" id="QQO90148.1"/>
    </source>
</evidence>
<evidence type="ECO:0000313" key="3">
    <source>
        <dbReference type="Proteomes" id="UP000596123"/>
    </source>
</evidence>
<gene>
    <name evidence="2" type="ORF">pEaSNUABM5_00006</name>
</gene>
<proteinExistence type="predicted"/>
<reference evidence="2 3" key="1">
    <citation type="submission" date="2020-12" db="EMBL/GenBank/DDBJ databases">
        <title>Complete genome sequence of Erwinia phage pEa_SNUABM_5.</title>
        <authorList>
            <person name="Kim S.G."/>
            <person name="Lee S.B."/>
            <person name="Kwon J."/>
            <person name="Park S.C."/>
        </authorList>
    </citation>
    <scope>NUCLEOTIDE SEQUENCE [LARGE SCALE GENOMIC DNA]</scope>
</reference>
<organism evidence="2 3">
    <name type="scientific">Erwinia phage pEa_SNUABM_5</name>
    <dbReference type="NCBI Taxonomy" id="2797313"/>
    <lineage>
        <taxon>Viruses</taxon>
        <taxon>Duplodnaviria</taxon>
        <taxon>Heunggongvirae</taxon>
        <taxon>Uroviricota</taxon>
        <taxon>Caudoviricetes</taxon>
        <taxon>Rivsvirus</taxon>
        <taxon>Rivsvirus SNUABM5</taxon>
    </lineage>
</organism>
<dbReference type="EMBL" id="MW366843">
    <property type="protein sequence ID" value="QQO90148.1"/>
    <property type="molecule type" value="Genomic_DNA"/>
</dbReference>
<sequence length="153" mass="17060">MYRFPVRNLEGTALNIVYIHPTFTDYGVGFRVEHQPQESFVRCDVVTGDIQNKKQLRTLEDFSAPLDVMLWALNAMRIIQNNTVNTASIDIDDLFANHGGKVVYDAAPAAPATSETEADQSQADQESKNTEQSEADTEQVEEDSEDTNQESTS</sequence>
<dbReference type="Proteomes" id="UP000596123">
    <property type="component" value="Segment"/>
</dbReference>
<feature type="region of interest" description="Disordered" evidence="1">
    <location>
        <begin position="106"/>
        <end position="153"/>
    </location>
</feature>
<accession>A0A7T8EP91</accession>
<evidence type="ECO:0000256" key="1">
    <source>
        <dbReference type="SAM" id="MobiDB-lite"/>
    </source>
</evidence>
<feature type="compositionally biased region" description="Low complexity" evidence="1">
    <location>
        <begin position="106"/>
        <end position="115"/>
    </location>
</feature>